<evidence type="ECO:0000313" key="1">
    <source>
        <dbReference type="EMBL" id="MBI9115593.1"/>
    </source>
</evidence>
<gene>
    <name evidence="1" type="ORF">JAV76_11270</name>
</gene>
<evidence type="ECO:0000313" key="2">
    <source>
        <dbReference type="Proteomes" id="UP000602087"/>
    </source>
</evidence>
<accession>A0A934I5J7</accession>
<sequence>MNLHAPEYSVLAQSMRLLNLEPSDVAPEAPESLPPAAQPAPVGLIDLAAATDDDLAATAFGYRGPDEGESTVDVWLLLRDRGGWRALGGGSSIGDLSDLARLPEEDLGGHLVPGMSGEGLYGRRRFGRLRRSAGYKLIRASLDVEAVKVITTLGRMKIRTRVVPVPANGYLLHVWHGDEPMFEPVLIPGGTAQHPSPEDALL</sequence>
<comment type="caution">
    <text evidence="1">The sequence shown here is derived from an EMBL/GenBank/DDBJ whole genome shotgun (WGS) entry which is preliminary data.</text>
</comment>
<proteinExistence type="predicted"/>
<name>A0A934I5J7_9MICO</name>
<dbReference type="RefSeq" id="WP_198734161.1">
    <property type="nucleotide sequence ID" value="NZ_JAEINH010000009.1"/>
</dbReference>
<organism evidence="1 2">
    <name type="scientific">Sanguibacter suaedae</name>
    <dbReference type="NCBI Taxonomy" id="2795737"/>
    <lineage>
        <taxon>Bacteria</taxon>
        <taxon>Bacillati</taxon>
        <taxon>Actinomycetota</taxon>
        <taxon>Actinomycetes</taxon>
        <taxon>Micrococcales</taxon>
        <taxon>Sanguibacteraceae</taxon>
        <taxon>Sanguibacter</taxon>
    </lineage>
</organism>
<dbReference type="EMBL" id="JAEINH010000009">
    <property type="protein sequence ID" value="MBI9115593.1"/>
    <property type="molecule type" value="Genomic_DNA"/>
</dbReference>
<reference evidence="1" key="1">
    <citation type="submission" date="2020-12" db="EMBL/GenBank/DDBJ databases">
        <title>Sanguibacter suaedae sp. nov., isolated from Suaeda aralocaspica.</title>
        <authorList>
            <person name="Ma Q."/>
        </authorList>
    </citation>
    <scope>NUCLEOTIDE SEQUENCE</scope>
    <source>
        <strain evidence="1">YZGR15</strain>
    </source>
</reference>
<dbReference type="AlphaFoldDB" id="A0A934I5J7"/>
<keyword evidence="2" id="KW-1185">Reference proteome</keyword>
<protein>
    <submittedName>
        <fullName evidence="1">Uncharacterized protein</fullName>
    </submittedName>
</protein>
<dbReference type="Proteomes" id="UP000602087">
    <property type="component" value="Unassembled WGS sequence"/>
</dbReference>